<evidence type="ECO:0000256" key="6">
    <source>
        <dbReference type="ARBA" id="ARBA00022741"/>
    </source>
</evidence>
<keyword evidence="6" id="KW-0547">Nucleotide-binding</keyword>
<dbReference type="InterPro" id="IPR002646">
    <property type="entry name" value="PolA_pol_head_dom"/>
</dbReference>
<reference evidence="11 12" key="1">
    <citation type="submission" date="2015-03" db="EMBL/GenBank/DDBJ databases">
        <title>Draft genome sequence of Elstera litoralis.</title>
        <authorList>
            <person name="Rahalkar M.C."/>
            <person name="Dhakephalkar P.K."/>
            <person name="Pore S.D."/>
            <person name="Arora P."/>
            <person name="Kapse N.G."/>
            <person name="Pandit P.S."/>
        </authorList>
    </citation>
    <scope>NUCLEOTIDE SEQUENCE [LARGE SCALE GENOMIC DNA]</scope>
    <source>
        <strain evidence="11 12">Dia-1</strain>
    </source>
</reference>
<dbReference type="SUPFAM" id="SSF81301">
    <property type="entry name" value="Nucleotidyltransferase"/>
    <property type="match status" value="1"/>
</dbReference>
<evidence type="ECO:0000256" key="3">
    <source>
        <dbReference type="ARBA" id="ARBA00022694"/>
    </source>
</evidence>
<evidence type="ECO:0000256" key="7">
    <source>
        <dbReference type="ARBA" id="ARBA00022842"/>
    </source>
</evidence>
<dbReference type="Pfam" id="PF12627">
    <property type="entry name" value="PolyA_pol_RNAbd"/>
    <property type="match status" value="1"/>
</dbReference>
<dbReference type="Proteomes" id="UP000033774">
    <property type="component" value="Unassembled WGS sequence"/>
</dbReference>
<dbReference type="SUPFAM" id="SSF81891">
    <property type="entry name" value="Poly A polymerase C-terminal region-like"/>
    <property type="match status" value="1"/>
</dbReference>
<dbReference type="EMBL" id="LAJY01000502">
    <property type="protein sequence ID" value="KJV08648.1"/>
    <property type="molecule type" value="Genomic_DNA"/>
</dbReference>
<evidence type="ECO:0000256" key="5">
    <source>
        <dbReference type="ARBA" id="ARBA00022723"/>
    </source>
</evidence>
<keyword evidence="4" id="KW-0548">Nucleotidyltransferase</keyword>
<dbReference type="GO" id="GO:0000049">
    <property type="term" value="F:tRNA binding"/>
    <property type="evidence" value="ECO:0007669"/>
    <property type="project" value="TreeGrafter"/>
</dbReference>
<dbReference type="InterPro" id="IPR032828">
    <property type="entry name" value="PolyA_RNA-bd"/>
</dbReference>
<keyword evidence="2 8" id="KW-0808">Transferase</keyword>
<name>A0A0F3IQ29_9PROT</name>
<dbReference type="Pfam" id="PF01743">
    <property type="entry name" value="PolyA_pol"/>
    <property type="match status" value="1"/>
</dbReference>
<keyword evidence="12" id="KW-1185">Reference proteome</keyword>
<dbReference type="Gene3D" id="3.30.460.10">
    <property type="entry name" value="Beta Polymerase, domain 2"/>
    <property type="match status" value="1"/>
</dbReference>
<protein>
    <recommendedName>
        <fullName evidence="13">Poly A polymerase head domain-containing protein</fullName>
    </recommendedName>
</protein>
<dbReference type="GO" id="GO:0000166">
    <property type="term" value="F:nucleotide binding"/>
    <property type="evidence" value="ECO:0007669"/>
    <property type="project" value="UniProtKB-KW"/>
</dbReference>
<proteinExistence type="inferred from homology"/>
<sequence>MGAAPGLLLPPADWWQGAKTQAVLRALQGEARFVGGAVRDALLGLPVHDIDLATPLPPETVMARARAAGLKAIPTGLEHGTITLVSGGKPFEVTTLRRDVATDGRHAIVAFTEQWLDDAARRDFTLNALYADGAGRVYDPVGGLPDLQAGHLRFIGDARARIAEDYLRILRYFRFQARYGRVPPDPGLLAILAECAPGLDRLSAERIWSELKKLLACTDPRASLEAMQQSGILRRILPEARADAGPILAALPAAPGWAARLLALLPEGAGLPGYAGRLRWSKEELHFLSIAQQMAETELSYPYGLLRRWGPEPLKTGILVRAARGNPDRLPWLPLLEIPLPAFPIGGADVQALGVAPGPVMGKLLSEAERWWESGGCRANRAETLAYLAEILPPE</sequence>
<comment type="cofactor">
    <cofactor evidence="1">
        <name>Mg(2+)</name>
        <dbReference type="ChEBI" id="CHEBI:18420"/>
    </cofactor>
</comment>
<organism evidence="11 12">
    <name type="scientific">Elstera litoralis</name>
    <dbReference type="NCBI Taxonomy" id="552518"/>
    <lineage>
        <taxon>Bacteria</taxon>
        <taxon>Pseudomonadati</taxon>
        <taxon>Pseudomonadota</taxon>
        <taxon>Alphaproteobacteria</taxon>
        <taxon>Rhodospirillales</taxon>
        <taxon>Rhodospirillaceae</taxon>
        <taxon>Elstera</taxon>
    </lineage>
</organism>
<keyword evidence="5" id="KW-0479">Metal-binding</keyword>
<dbReference type="PATRIC" id="fig|552518.3.peg.3241"/>
<dbReference type="CDD" id="cd05398">
    <property type="entry name" value="NT_ClassII-CCAase"/>
    <property type="match status" value="1"/>
</dbReference>
<gene>
    <name evidence="11" type="ORF">VZ95_16455</name>
</gene>
<dbReference type="InterPro" id="IPR043519">
    <property type="entry name" value="NT_sf"/>
</dbReference>
<feature type="domain" description="tRNA nucleotidyltransferase/poly(A) polymerase RNA and SrmB- binding" evidence="10">
    <location>
        <begin position="188"/>
        <end position="240"/>
    </location>
</feature>
<comment type="caution">
    <text evidence="11">The sequence shown here is derived from an EMBL/GenBank/DDBJ whole genome shotgun (WGS) entry which is preliminary data.</text>
</comment>
<accession>A0A0F3IQ29</accession>
<evidence type="ECO:0000256" key="2">
    <source>
        <dbReference type="ARBA" id="ARBA00022679"/>
    </source>
</evidence>
<evidence type="ECO:0000259" key="10">
    <source>
        <dbReference type="Pfam" id="PF12627"/>
    </source>
</evidence>
<dbReference type="AlphaFoldDB" id="A0A0F3IQ29"/>
<evidence type="ECO:0000256" key="8">
    <source>
        <dbReference type="RuleBase" id="RU003953"/>
    </source>
</evidence>
<dbReference type="RefSeq" id="WP_045776822.1">
    <property type="nucleotide sequence ID" value="NZ_LAJY01000502.1"/>
</dbReference>
<evidence type="ECO:0000259" key="9">
    <source>
        <dbReference type="Pfam" id="PF01743"/>
    </source>
</evidence>
<dbReference type="InterPro" id="IPR050264">
    <property type="entry name" value="Bact_CCA-adding_enz_type3_sf"/>
</dbReference>
<dbReference type="GO" id="GO:0046872">
    <property type="term" value="F:metal ion binding"/>
    <property type="evidence" value="ECO:0007669"/>
    <property type="project" value="UniProtKB-KW"/>
</dbReference>
<dbReference type="GO" id="GO:0008033">
    <property type="term" value="P:tRNA processing"/>
    <property type="evidence" value="ECO:0007669"/>
    <property type="project" value="UniProtKB-KW"/>
</dbReference>
<dbReference type="Gene3D" id="1.10.3090.10">
    <property type="entry name" value="cca-adding enzyme, domain 2"/>
    <property type="match status" value="1"/>
</dbReference>
<evidence type="ECO:0000256" key="4">
    <source>
        <dbReference type="ARBA" id="ARBA00022695"/>
    </source>
</evidence>
<dbReference type="PANTHER" id="PTHR46173">
    <property type="entry name" value="CCA TRNA NUCLEOTIDYLTRANSFERASE 1, MITOCHONDRIAL"/>
    <property type="match status" value="1"/>
</dbReference>
<dbReference type="OrthoDB" id="9805698at2"/>
<keyword evidence="8" id="KW-0694">RNA-binding</keyword>
<feature type="domain" description="Poly A polymerase head" evidence="9">
    <location>
        <begin position="31"/>
        <end position="153"/>
    </location>
</feature>
<evidence type="ECO:0008006" key="13">
    <source>
        <dbReference type="Google" id="ProtNLM"/>
    </source>
</evidence>
<comment type="similarity">
    <text evidence="8">Belongs to the tRNA nucleotidyltransferase/poly(A) polymerase family.</text>
</comment>
<dbReference type="GO" id="GO:0016779">
    <property type="term" value="F:nucleotidyltransferase activity"/>
    <property type="evidence" value="ECO:0007669"/>
    <property type="project" value="UniProtKB-KW"/>
</dbReference>
<dbReference type="PANTHER" id="PTHR46173:SF1">
    <property type="entry name" value="CCA TRNA NUCLEOTIDYLTRANSFERASE 1, MITOCHONDRIAL"/>
    <property type="match status" value="1"/>
</dbReference>
<evidence type="ECO:0000256" key="1">
    <source>
        <dbReference type="ARBA" id="ARBA00001946"/>
    </source>
</evidence>
<keyword evidence="3" id="KW-0819">tRNA processing</keyword>
<keyword evidence="7" id="KW-0460">Magnesium</keyword>
<evidence type="ECO:0000313" key="12">
    <source>
        <dbReference type="Proteomes" id="UP000033774"/>
    </source>
</evidence>
<evidence type="ECO:0000313" key="11">
    <source>
        <dbReference type="EMBL" id="KJV08648.1"/>
    </source>
</evidence>